<evidence type="ECO:0000313" key="1">
    <source>
        <dbReference type="EMBL" id="ETK94008.1"/>
    </source>
</evidence>
<accession>W2HFI9</accession>
<proteinExistence type="predicted"/>
<dbReference type="AlphaFoldDB" id="W2HFI9"/>
<gene>
    <name evidence="1" type="ORF">L915_02880</name>
</gene>
<organism evidence="1">
    <name type="scientific">Phytophthora nicotianae</name>
    <name type="common">Potato buckeye rot agent</name>
    <name type="synonym">Phytophthora parasitica</name>
    <dbReference type="NCBI Taxonomy" id="4792"/>
    <lineage>
        <taxon>Eukaryota</taxon>
        <taxon>Sar</taxon>
        <taxon>Stramenopiles</taxon>
        <taxon>Oomycota</taxon>
        <taxon>Peronosporomycetes</taxon>
        <taxon>Peronosporales</taxon>
        <taxon>Peronosporaceae</taxon>
        <taxon>Phytophthora</taxon>
    </lineage>
</organism>
<protein>
    <submittedName>
        <fullName evidence="1">Uncharacterized protein</fullName>
    </submittedName>
</protein>
<sequence>MNKRDGAKEVMASCGGDHAKARKGGGSCQKIARKVRSQTVEVCRKEYQSDQDLR</sequence>
<name>W2HFI9_PHYNI</name>
<reference evidence="1" key="1">
    <citation type="submission" date="2013-11" db="EMBL/GenBank/DDBJ databases">
        <title>The Genome Sequence of Phytophthora parasitica CJ02B3.</title>
        <authorList>
            <consortium name="The Broad Institute Genomics Platform"/>
            <person name="Russ C."/>
            <person name="Tyler B."/>
            <person name="Panabieres F."/>
            <person name="Shan W."/>
            <person name="Tripathy S."/>
            <person name="Grunwald N."/>
            <person name="Machado M."/>
            <person name="Johnson C.S."/>
            <person name="Arredondo F."/>
            <person name="Hong C."/>
            <person name="Coffey M."/>
            <person name="Young S.K."/>
            <person name="Zeng Q."/>
            <person name="Gargeya S."/>
            <person name="Fitzgerald M."/>
            <person name="Abouelleil A."/>
            <person name="Alvarado L."/>
            <person name="Chapman S.B."/>
            <person name="Gainer-Dewar J."/>
            <person name="Goldberg J."/>
            <person name="Griggs A."/>
            <person name="Gujja S."/>
            <person name="Hansen M."/>
            <person name="Howarth C."/>
            <person name="Imamovic A."/>
            <person name="Ireland A."/>
            <person name="Larimer J."/>
            <person name="McCowan C."/>
            <person name="Murphy C."/>
            <person name="Pearson M."/>
            <person name="Poon T.W."/>
            <person name="Priest M."/>
            <person name="Roberts A."/>
            <person name="Saif S."/>
            <person name="Shea T."/>
            <person name="Sykes S."/>
            <person name="Wortman J."/>
            <person name="Nusbaum C."/>
            <person name="Birren B."/>
        </authorList>
    </citation>
    <scope>NUCLEOTIDE SEQUENCE [LARGE SCALE GENOMIC DNA]</scope>
    <source>
        <strain evidence="1">CJ02B3</strain>
    </source>
</reference>
<dbReference type="EMBL" id="KI684755">
    <property type="protein sequence ID" value="ETK94008.1"/>
    <property type="molecule type" value="Genomic_DNA"/>
</dbReference>
<dbReference type="Proteomes" id="UP000053236">
    <property type="component" value="Unassembled WGS sequence"/>
</dbReference>